<accession>A0ABS5YRH5</accession>
<protein>
    <recommendedName>
        <fullName evidence="3">Nucleoside 2-deoxyribosyltransferase</fullName>
    </recommendedName>
</protein>
<evidence type="ECO:0000313" key="2">
    <source>
        <dbReference type="Proteomes" id="UP001519654"/>
    </source>
</evidence>
<reference evidence="1 2" key="1">
    <citation type="submission" date="2021-06" db="EMBL/GenBank/DDBJ databases">
        <title>Actinoplanes lichenicola sp. nov., and Actinoplanes ovalisporus sp. nov., isolated from lichen in Thailand.</title>
        <authorList>
            <person name="Saeng-In P."/>
            <person name="Kanchanasin P."/>
            <person name="Yuki M."/>
            <person name="Kudo T."/>
            <person name="Ohkuma M."/>
            <person name="Phongsopitanun W."/>
            <person name="Tanasupawat S."/>
        </authorList>
    </citation>
    <scope>NUCLEOTIDE SEQUENCE [LARGE SCALE GENOMIC DNA]</scope>
    <source>
        <strain evidence="1 2">NBRC 110975</strain>
    </source>
</reference>
<dbReference type="RefSeq" id="WP_215789182.1">
    <property type="nucleotide sequence ID" value="NZ_JAHKKG010000006.1"/>
</dbReference>
<dbReference type="EMBL" id="JAHKKG010000006">
    <property type="protein sequence ID" value="MBU2665978.1"/>
    <property type="molecule type" value="Genomic_DNA"/>
</dbReference>
<evidence type="ECO:0008006" key="3">
    <source>
        <dbReference type="Google" id="ProtNLM"/>
    </source>
</evidence>
<evidence type="ECO:0000313" key="1">
    <source>
        <dbReference type="EMBL" id="MBU2665978.1"/>
    </source>
</evidence>
<keyword evidence="2" id="KW-1185">Reference proteome</keyword>
<comment type="caution">
    <text evidence="1">The sequence shown here is derived from an EMBL/GenBank/DDBJ whole genome shotgun (WGS) entry which is preliminary data.</text>
</comment>
<sequence>MATPLVYFARAVDGLERAGLIAGAEMIGSELREFGMRMIDPVSTWMQAVEGKPASDDPAGLVESDLGLLRRSDGVLMDMSIKDRNYIGCTCELTYAHLWRIPSVVWVGDTGLEQRPWLRYHATVLVNSRQEAIRAVAGLLLH</sequence>
<dbReference type="Proteomes" id="UP001519654">
    <property type="component" value="Unassembled WGS sequence"/>
</dbReference>
<proteinExistence type="predicted"/>
<organism evidence="1 2">
    <name type="scientific">Paractinoplanes bogorensis</name>
    <dbReference type="NCBI Taxonomy" id="1610840"/>
    <lineage>
        <taxon>Bacteria</taxon>
        <taxon>Bacillati</taxon>
        <taxon>Actinomycetota</taxon>
        <taxon>Actinomycetes</taxon>
        <taxon>Micromonosporales</taxon>
        <taxon>Micromonosporaceae</taxon>
        <taxon>Paractinoplanes</taxon>
    </lineage>
</organism>
<name>A0ABS5YRH5_9ACTN</name>
<gene>
    <name evidence="1" type="ORF">KOI35_20920</name>
</gene>